<dbReference type="InterPro" id="IPR036025">
    <property type="entry name" value="RtcB-like_sf"/>
</dbReference>
<comment type="similarity">
    <text evidence="11">Belongs to the RtcB family.</text>
</comment>
<feature type="binding site" evidence="9">
    <location>
        <position position="485"/>
    </location>
    <ligand>
        <name>GMP</name>
        <dbReference type="ChEBI" id="CHEBI:58115"/>
    </ligand>
</feature>
<dbReference type="EC" id="6.5.1.-" evidence="11"/>
<dbReference type="GO" id="GO:0170057">
    <property type="term" value="F:RNA ligase (GTP) activity"/>
    <property type="evidence" value="ECO:0007669"/>
    <property type="project" value="UniProtKB-EC"/>
</dbReference>
<evidence type="ECO:0000313" key="12">
    <source>
        <dbReference type="EMBL" id="GEL53603.1"/>
    </source>
</evidence>
<dbReference type="Gene3D" id="3.90.1860.10">
    <property type="entry name" value="tRNA-splicing ligase RtcB"/>
    <property type="match status" value="1"/>
</dbReference>
<gene>
    <name evidence="11 12" type="primary">rtcB</name>
    <name evidence="12" type="ORF">ABO01nite_16100</name>
</gene>
<name>A0AAN4R3F9_9PROT</name>
<dbReference type="Pfam" id="PF01139">
    <property type="entry name" value="RtcB"/>
    <property type="match status" value="1"/>
</dbReference>
<evidence type="ECO:0000256" key="3">
    <source>
        <dbReference type="ARBA" id="ARBA00022741"/>
    </source>
</evidence>
<keyword evidence="2 10" id="KW-0479">Metal-binding</keyword>
<dbReference type="GO" id="GO:0003972">
    <property type="term" value="F:RNA ligase (ATP) activity"/>
    <property type="evidence" value="ECO:0007669"/>
    <property type="project" value="TreeGrafter"/>
</dbReference>
<keyword evidence="5 9" id="KW-0342">GTP-binding</keyword>
<reference evidence="12 13" key="1">
    <citation type="submission" date="2019-07" db="EMBL/GenBank/DDBJ databases">
        <title>Whole genome shotgun sequence of Asaia bogorensis NBRC 16594.</title>
        <authorList>
            <person name="Hosoyama A."/>
            <person name="Uohara A."/>
            <person name="Ohji S."/>
            <person name="Ichikawa N."/>
        </authorList>
    </citation>
    <scope>NUCLEOTIDE SEQUENCE [LARGE SCALE GENOMIC DNA]</scope>
    <source>
        <strain evidence="12 13">NBRC 16594</strain>
    </source>
</reference>
<dbReference type="InterPro" id="IPR001233">
    <property type="entry name" value="RtcB"/>
</dbReference>
<comment type="subunit">
    <text evidence="11">Monomer.</text>
</comment>
<dbReference type="PANTHER" id="PTHR11118:SF1">
    <property type="entry name" value="RNA-SPLICING LIGASE RTCB HOMOLOG"/>
    <property type="match status" value="1"/>
</dbReference>
<evidence type="ECO:0000256" key="1">
    <source>
        <dbReference type="ARBA" id="ARBA00022598"/>
    </source>
</evidence>
<evidence type="ECO:0000256" key="7">
    <source>
        <dbReference type="ARBA" id="ARBA00047746"/>
    </source>
</evidence>
<comment type="cofactor">
    <cofactor evidence="10 11">
        <name>Mn(2+)</name>
        <dbReference type="ChEBI" id="CHEBI:29035"/>
    </cofactor>
    <text evidence="10 11">Binds 2 manganese ions per subunit.</text>
</comment>
<feature type="binding site" evidence="10">
    <location>
        <position position="103"/>
    </location>
    <ligand>
        <name>Mn(2+)</name>
        <dbReference type="ChEBI" id="CHEBI:29035"/>
        <label>1</label>
    </ligand>
</feature>
<feature type="binding site" evidence="9">
    <location>
        <begin position="347"/>
        <end position="348"/>
    </location>
    <ligand>
        <name>GMP</name>
        <dbReference type="ChEBI" id="CHEBI:58115"/>
    </ligand>
</feature>
<evidence type="ECO:0000256" key="6">
    <source>
        <dbReference type="ARBA" id="ARBA00023211"/>
    </source>
</evidence>
<feature type="binding site" evidence="9">
    <location>
        <begin position="405"/>
        <end position="408"/>
    </location>
    <ligand>
        <name>GMP</name>
        <dbReference type="ChEBI" id="CHEBI:58115"/>
    </ligand>
</feature>
<dbReference type="EMBL" id="BJVS01000004">
    <property type="protein sequence ID" value="GEL53603.1"/>
    <property type="molecule type" value="Genomic_DNA"/>
</dbReference>
<sequence>MKKFVQTHRIDENRVRISTDNGLDIVLFANQDVPIDRASLRESVGIAQIHDTVELLRKADFLPESCSLKRVVLTPDFHKGSGIPVGTVLDARGFIIPKAIGRDINCSMRFVATDISADKFRSLGRELDDRLRHVFFAGGRDVVFDERQREAVMRYGILGLDNKTPMKGLFSVIDAEILECEFNRTHNGGSWNTQNNWMFDDFIRGSGGESRDSALGSIGGGNHFVEFQEVSKVMDTRTAYEWGIRPGTIGVMIHSGSLFAGGMVGDYYMDLARRLYPSNLERPKHDFYPLPLDGKYAHHAREYLNALGLASNFGVINRMCMQYMALRTLREITGQDFDSHLVYDLSHNMLFENGGDYIHRKGSSPSEKNDSFIEGHPVIIPGSMGSSSFIMKGGSLAEALNSAPHGAGRLLSRGKARGVTSTERLRVVSKVNPIGLRGDIRRELDKELMEEAPDSYKPILPAFNTVQSSGMASAVAEMKPILTVKG</sequence>
<dbReference type="GeneID" id="78227351"/>
<feature type="binding site" evidence="9">
    <location>
        <begin position="381"/>
        <end position="384"/>
    </location>
    <ligand>
        <name>GMP</name>
        <dbReference type="ChEBI" id="CHEBI:58115"/>
    </ligand>
</feature>
<feature type="binding site" evidence="10">
    <location>
        <position position="347"/>
    </location>
    <ligand>
        <name>Mn(2+)</name>
        <dbReference type="ChEBI" id="CHEBI:29035"/>
        <label>2</label>
    </ligand>
</feature>
<keyword evidence="13" id="KW-1185">Reference proteome</keyword>
<evidence type="ECO:0000256" key="2">
    <source>
        <dbReference type="ARBA" id="ARBA00022723"/>
    </source>
</evidence>
<evidence type="ECO:0000256" key="11">
    <source>
        <dbReference type="RuleBase" id="RU371113"/>
    </source>
</evidence>
<dbReference type="GO" id="GO:0046872">
    <property type="term" value="F:metal ion binding"/>
    <property type="evidence" value="ECO:0007669"/>
    <property type="project" value="UniProtKB-UniRule"/>
</dbReference>
<dbReference type="KEGG" id="abg:Asbog_02337"/>
<evidence type="ECO:0000313" key="13">
    <source>
        <dbReference type="Proteomes" id="UP000321287"/>
    </source>
</evidence>
<dbReference type="GO" id="GO:0006396">
    <property type="term" value="P:RNA processing"/>
    <property type="evidence" value="ECO:0007669"/>
    <property type="project" value="InterPro"/>
</dbReference>
<dbReference type="GO" id="GO:0005525">
    <property type="term" value="F:GTP binding"/>
    <property type="evidence" value="ECO:0007669"/>
    <property type="project" value="UniProtKB-KW"/>
</dbReference>
<dbReference type="AlphaFoldDB" id="A0AAN4R3F9"/>
<keyword evidence="3 9" id="KW-0547">Nucleotide-binding</keyword>
<evidence type="ECO:0000256" key="9">
    <source>
        <dbReference type="PIRSR" id="PIRSR601233-2"/>
    </source>
</evidence>
<evidence type="ECO:0000256" key="4">
    <source>
        <dbReference type="ARBA" id="ARBA00022800"/>
    </source>
</evidence>
<proteinExistence type="inferred from homology"/>
<feature type="binding site" evidence="10">
    <location>
        <position position="254"/>
    </location>
    <ligand>
        <name>Mn(2+)</name>
        <dbReference type="ChEBI" id="CHEBI:29035"/>
        <label>2</label>
    </ligand>
</feature>
<keyword evidence="6 10" id="KW-0464">Manganese</keyword>
<feature type="active site" description="GMP-histidine intermediate" evidence="8">
    <location>
        <position position="405"/>
    </location>
</feature>
<evidence type="ECO:0000256" key="8">
    <source>
        <dbReference type="PIRSR" id="PIRSR601233-1"/>
    </source>
</evidence>
<feature type="binding site" evidence="9">
    <location>
        <begin position="222"/>
        <end position="226"/>
    </location>
    <ligand>
        <name>GMP</name>
        <dbReference type="ChEBI" id="CHEBI:58115"/>
    </ligand>
</feature>
<organism evidence="12 13">
    <name type="scientific">Asaia bogorensis NBRC 16594</name>
    <dbReference type="NCBI Taxonomy" id="1231624"/>
    <lineage>
        <taxon>Bacteria</taxon>
        <taxon>Pseudomonadati</taxon>
        <taxon>Pseudomonadota</taxon>
        <taxon>Alphaproteobacteria</taxon>
        <taxon>Acetobacterales</taxon>
        <taxon>Acetobacteraceae</taxon>
        <taxon>Asaia</taxon>
    </lineage>
</organism>
<feature type="binding site" evidence="10">
    <location>
        <position position="223"/>
    </location>
    <ligand>
        <name>Mn(2+)</name>
        <dbReference type="ChEBI" id="CHEBI:29035"/>
        <label>1</label>
    </ligand>
</feature>
<keyword evidence="4" id="KW-0692">RNA repair</keyword>
<accession>A0AAN4R3F9</accession>
<dbReference type="SUPFAM" id="SSF103365">
    <property type="entry name" value="Hypothetical protein PH1602"/>
    <property type="match status" value="1"/>
</dbReference>
<evidence type="ECO:0000256" key="5">
    <source>
        <dbReference type="ARBA" id="ARBA00023134"/>
    </source>
</evidence>
<dbReference type="GO" id="GO:0042245">
    <property type="term" value="P:RNA repair"/>
    <property type="evidence" value="ECO:0007669"/>
    <property type="project" value="UniProtKB-KW"/>
</dbReference>
<dbReference type="RefSeq" id="WP_083510860.1">
    <property type="nucleotide sequence ID" value="NZ_AP014690.1"/>
</dbReference>
<dbReference type="PANTHER" id="PTHR11118">
    <property type="entry name" value="RNA-SPLICING LIGASE RTCB HOMOLOG"/>
    <property type="match status" value="1"/>
</dbReference>
<keyword evidence="1 11" id="KW-0436">Ligase</keyword>
<dbReference type="Proteomes" id="UP000321287">
    <property type="component" value="Unassembled WGS sequence"/>
</dbReference>
<protein>
    <recommendedName>
        <fullName evidence="11">tRNA-splicing ligase RtcB</fullName>
        <ecNumber evidence="11">6.5.1.-</ecNumber>
    </recommendedName>
</protein>
<comment type="caution">
    <text evidence="12">The sequence shown here is derived from an EMBL/GenBank/DDBJ whole genome shotgun (WGS) entry which is preliminary data.</text>
</comment>
<evidence type="ECO:0000256" key="10">
    <source>
        <dbReference type="PIRSR" id="PIRSR601233-3"/>
    </source>
</evidence>
<feature type="binding site" evidence="9">
    <location>
        <position position="388"/>
    </location>
    <ligand>
        <name>GMP</name>
        <dbReference type="ChEBI" id="CHEBI:58115"/>
    </ligand>
</feature>
<comment type="catalytic activity">
    <reaction evidence="7">
        <text>a 3'-end 3'-phospho-ribonucleotide-RNA + a 5'-end dephospho-ribonucleoside-RNA + GTP = a ribonucleotidyl-ribonucleotide-RNA + GMP + diphosphate</text>
        <dbReference type="Rhea" id="RHEA:68076"/>
        <dbReference type="Rhea" id="RHEA-COMP:10463"/>
        <dbReference type="Rhea" id="RHEA-COMP:13936"/>
        <dbReference type="Rhea" id="RHEA-COMP:17355"/>
        <dbReference type="ChEBI" id="CHEBI:33019"/>
        <dbReference type="ChEBI" id="CHEBI:37565"/>
        <dbReference type="ChEBI" id="CHEBI:58115"/>
        <dbReference type="ChEBI" id="CHEBI:83062"/>
        <dbReference type="ChEBI" id="CHEBI:138284"/>
        <dbReference type="ChEBI" id="CHEBI:173118"/>
        <dbReference type="EC" id="6.5.1.8"/>
    </reaction>
</comment>